<evidence type="ECO:0000256" key="4">
    <source>
        <dbReference type="ARBA" id="ARBA00022729"/>
    </source>
</evidence>
<feature type="domain" description="Pectinesterase inhibitor" evidence="8">
    <location>
        <begin position="71"/>
        <end position="227"/>
    </location>
</feature>
<dbReference type="SMART" id="SM00856">
    <property type="entry name" value="PMEI"/>
    <property type="match status" value="1"/>
</dbReference>
<keyword evidence="6" id="KW-0325">Glycoprotein</keyword>
<keyword evidence="7" id="KW-0812">Transmembrane</keyword>
<accession>A0AA88VMB5</accession>
<dbReference type="PANTHER" id="PTHR31080:SF303">
    <property type="entry name" value="PECTINESTERASE 1-LIKE"/>
    <property type="match status" value="1"/>
</dbReference>
<protein>
    <recommendedName>
        <fullName evidence="3">pectinesterase</fullName>
        <ecNumber evidence="3">3.1.1.11</ecNumber>
    </recommendedName>
</protein>
<dbReference type="NCBIfam" id="TIGR01614">
    <property type="entry name" value="PME_inhib"/>
    <property type="match status" value="1"/>
</dbReference>
<evidence type="ECO:0000259" key="8">
    <source>
        <dbReference type="SMART" id="SM00856"/>
    </source>
</evidence>
<dbReference type="CDD" id="cd15798">
    <property type="entry name" value="PMEI-like_3"/>
    <property type="match status" value="1"/>
</dbReference>
<keyword evidence="5" id="KW-1015">Disulfide bond</keyword>
<dbReference type="Gene3D" id="1.20.140.40">
    <property type="entry name" value="Invertase/pectin methylesterase inhibitor family protein"/>
    <property type="match status" value="1"/>
</dbReference>
<evidence type="ECO:0000256" key="3">
    <source>
        <dbReference type="ARBA" id="ARBA00013229"/>
    </source>
</evidence>
<keyword evidence="4" id="KW-0732">Signal</keyword>
<dbReference type="EMBL" id="JAVXUP010001428">
    <property type="protein sequence ID" value="KAK3011781.1"/>
    <property type="molecule type" value="Genomic_DNA"/>
</dbReference>
<dbReference type="Proteomes" id="UP001188597">
    <property type="component" value="Unassembled WGS sequence"/>
</dbReference>
<dbReference type="PANTHER" id="PTHR31080">
    <property type="entry name" value="PECTINESTERASE INHIBITOR-LIKE"/>
    <property type="match status" value="1"/>
</dbReference>
<evidence type="ECO:0000256" key="1">
    <source>
        <dbReference type="ARBA" id="ARBA00006027"/>
    </source>
</evidence>
<dbReference type="GO" id="GO:0030599">
    <property type="term" value="F:pectinesterase activity"/>
    <property type="evidence" value="ECO:0007669"/>
    <property type="project" value="UniProtKB-EC"/>
</dbReference>
<evidence type="ECO:0000256" key="2">
    <source>
        <dbReference type="ARBA" id="ARBA00007786"/>
    </source>
</evidence>
<evidence type="ECO:0000313" key="9">
    <source>
        <dbReference type="EMBL" id="KAK3010880.1"/>
    </source>
</evidence>
<dbReference type="FunFam" id="1.20.140.40:FF:000010">
    <property type="entry name" value="Pectinesterase"/>
    <property type="match status" value="1"/>
</dbReference>
<feature type="transmembrane region" description="Helical" evidence="7">
    <location>
        <begin position="32"/>
        <end position="54"/>
    </location>
</feature>
<evidence type="ECO:0000256" key="6">
    <source>
        <dbReference type="ARBA" id="ARBA00023180"/>
    </source>
</evidence>
<comment type="similarity">
    <text evidence="1">In the N-terminal section; belongs to the PMEI family.</text>
</comment>
<keyword evidence="11" id="KW-1185">Reference proteome</keyword>
<organism evidence="10 11">
    <name type="scientific">Escallonia herrerae</name>
    <dbReference type="NCBI Taxonomy" id="1293975"/>
    <lineage>
        <taxon>Eukaryota</taxon>
        <taxon>Viridiplantae</taxon>
        <taxon>Streptophyta</taxon>
        <taxon>Embryophyta</taxon>
        <taxon>Tracheophyta</taxon>
        <taxon>Spermatophyta</taxon>
        <taxon>Magnoliopsida</taxon>
        <taxon>eudicotyledons</taxon>
        <taxon>Gunneridae</taxon>
        <taxon>Pentapetalae</taxon>
        <taxon>asterids</taxon>
        <taxon>campanulids</taxon>
        <taxon>Escalloniales</taxon>
        <taxon>Escalloniaceae</taxon>
        <taxon>Escallonia</taxon>
    </lineage>
</organism>
<name>A0AA88VMB5_9ASTE</name>
<dbReference type="SUPFAM" id="SSF101148">
    <property type="entry name" value="Plant invertase/pectin methylesterase inhibitor"/>
    <property type="match status" value="1"/>
</dbReference>
<evidence type="ECO:0000256" key="7">
    <source>
        <dbReference type="SAM" id="Phobius"/>
    </source>
</evidence>
<evidence type="ECO:0000256" key="5">
    <source>
        <dbReference type="ARBA" id="ARBA00023157"/>
    </source>
</evidence>
<comment type="caution">
    <text evidence="10">The sequence shown here is derived from an EMBL/GenBank/DDBJ whole genome shotgun (WGS) entry which is preliminary data.</text>
</comment>
<proteinExistence type="inferred from homology"/>
<dbReference type="EC" id="3.1.1.11" evidence="3"/>
<dbReference type="InterPro" id="IPR051955">
    <property type="entry name" value="PME_Inhibitor"/>
</dbReference>
<dbReference type="Pfam" id="PF04043">
    <property type="entry name" value="PMEI"/>
    <property type="match status" value="1"/>
</dbReference>
<dbReference type="InterPro" id="IPR006501">
    <property type="entry name" value="Pectinesterase_inhib_dom"/>
</dbReference>
<dbReference type="InterPro" id="IPR035513">
    <property type="entry name" value="Invertase/methylesterase_inhib"/>
</dbReference>
<sequence>MESINLVKGYNKVDPLEDDVSRLPTTPQNRRITVVVSLTLLLSVAIGGMIGALIHESATEPSESSPSLSANSAESLRSICSVTRYPESCFSSISSINTKSNCPKPDPEYVLNLSLRVALTELTNLSSLPRTLISKSNDAGTVSALNDCASLLGDAVSQLNNSASLLGGEKAALTEDKISDMKTWISAAMTDQDTCVDGLEETGSTVVDEVKGKVQKSTEYMSNSLAILANISALLDKFGLKMH</sequence>
<dbReference type="GO" id="GO:0004857">
    <property type="term" value="F:enzyme inhibitor activity"/>
    <property type="evidence" value="ECO:0007669"/>
    <property type="project" value="InterPro"/>
</dbReference>
<keyword evidence="7" id="KW-0472">Membrane</keyword>
<dbReference type="AlphaFoldDB" id="A0AA88VMB5"/>
<keyword evidence="7" id="KW-1133">Transmembrane helix</keyword>
<dbReference type="EMBL" id="JAVXUP010001500">
    <property type="protein sequence ID" value="KAK3010880.1"/>
    <property type="molecule type" value="Genomic_DNA"/>
</dbReference>
<comment type="similarity">
    <text evidence="2">In the C-terminal section; belongs to the pectinesterase family.</text>
</comment>
<evidence type="ECO:0000313" key="10">
    <source>
        <dbReference type="EMBL" id="KAK3011781.1"/>
    </source>
</evidence>
<gene>
    <name evidence="9" type="ORF">RJ639_011150</name>
    <name evidence="10" type="ORF">RJ639_012564</name>
</gene>
<reference evidence="10" key="1">
    <citation type="submission" date="2022-12" db="EMBL/GenBank/DDBJ databases">
        <title>Draft genome assemblies for two species of Escallonia (Escalloniales).</title>
        <authorList>
            <person name="Chanderbali A."/>
            <person name="Dervinis C."/>
            <person name="Anghel I."/>
            <person name="Soltis D."/>
            <person name="Soltis P."/>
            <person name="Zapata F."/>
        </authorList>
    </citation>
    <scope>NUCLEOTIDE SEQUENCE</scope>
    <source>
        <strain evidence="10">UCBG64.0493</strain>
        <tissue evidence="10">Leaf</tissue>
    </source>
</reference>
<evidence type="ECO:0000313" key="11">
    <source>
        <dbReference type="Proteomes" id="UP001188597"/>
    </source>
</evidence>